<dbReference type="GO" id="GO:0003899">
    <property type="term" value="F:DNA-directed RNA polymerase activity"/>
    <property type="evidence" value="ECO:0007669"/>
    <property type="project" value="InterPro"/>
</dbReference>
<evidence type="ECO:0000256" key="1">
    <source>
        <dbReference type="ARBA" id="ARBA00023015"/>
    </source>
</evidence>
<keyword evidence="2 5" id="KW-0731">Sigma factor</keyword>
<feature type="region of interest" description="Disordered" evidence="6">
    <location>
        <begin position="263"/>
        <end position="314"/>
    </location>
</feature>
<dbReference type="Gene3D" id="1.10.1740.10">
    <property type="match status" value="1"/>
</dbReference>
<evidence type="ECO:0000256" key="4">
    <source>
        <dbReference type="ARBA" id="ARBA00023163"/>
    </source>
</evidence>
<reference evidence="10" key="1">
    <citation type="submission" date="2018-12" db="EMBL/GenBank/DDBJ databases">
        <title>Tengunoibacter tsumagoiensis gen. nov., sp. nov., Dictyobacter kobayashii sp. nov., D. alpinus sp. nov., and D. joshuensis sp. nov. and description of Dictyobacteraceae fam. nov. within the order Ktedonobacterales isolated from Tengu-no-mugimeshi.</title>
        <authorList>
            <person name="Wang C.M."/>
            <person name="Zheng Y."/>
            <person name="Sakai Y."/>
            <person name="Toyoda A."/>
            <person name="Minakuchi Y."/>
            <person name="Abe K."/>
            <person name="Yokota A."/>
            <person name="Yabe S."/>
        </authorList>
    </citation>
    <scope>NUCLEOTIDE SEQUENCE [LARGE SCALE GENOMIC DNA]</scope>
    <source>
        <strain evidence="10">Uno3</strain>
    </source>
</reference>
<evidence type="ECO:0000256" key="3">
    <source>
        <dbReference type="ARBA" id="ARBA00023125"/>
    </source>
</evidence>
<feature type="compositionally biased region" description="Polar residues" evidence="6">
    <location>
        <begin position="288"/>
        <end position="303"/>
    </location>
</feature>
<dbReference type="Pfam" id="PF04545">
    <property type="entry name" value="Sigma70_r4"/>
    <property type="match status" value="1"/>
</dbReference>
<keyword evidence="3 5" id="KW-0238">DNA-binding</keyword>
<dbReference type="NCBIfam" id="TIGR02479">
    <property type="entry name" value="FliA_WhiG"/>
    <property type="match status" value="1"/>
</dbReference>
<evidence type="ECO:0000259" key="7">
    <source>
        <dbReference type="PROSITE" id="PS00715"/>
    </source>
</evidence>
<evidence type="ECO:0000256" key="5">
    <source>
        <dbReference type="RuleBase" id="RU362124"/>
    </source>
</evidence>
<feature type="domain" description="RNA polymerase sigma-70" evidence="8">
    <location>
        <begin position="222"/>
        <end position="248"/>
    </location>
</feature>
<dbReference type="InterPro" id="IPR007624">
    <property type="entry name" value="RNA_pol_sigma70_r3"/>
</dbReference>
<comment type="caution">
    <text evidence="9">The sequence shown here is derived from an EMBL/GenBank/DDBJ whole genome shotgun (WGS) entry which is preliminary data.</text>
</comment>
<dbReference type="RefSeq" id="WP_161975596.1">
    <property type="nucleotide sequence ID" value="NZ_BIFR01000001.1"/>
</dbReference>
<sequence>MGTDSVTEVQDLWMLFVARRDQKLRNELITLYAPLVRFVVGRLGIPPTGVLEAEDLISYGMIGLINAVDRFDPTRGVRFEAFATVRIRGAVIDQLRSLNWLPRSAISRVRQIEGALAVLEQKLGRPAKEEEVAVELGVTVERYRQMLMEMNASVLSLDAPLNSFLQDDEVTSLAELLEDHTAPGPVEQTEHQELTDTLSAAIEHLPEREKLLLALYYQEELTMKEISKVLSVSESRVCQLHMQAIMRLRAALYAYRSDEGAQGSEKVAQESQEYYSQKVTVERRARTYPTNPSSNTGKTNSTPDGPARHKRKIS</sequence>
<evidence type="ECO:0000313" key="9">
    <source>
        <dbReference type="EMBL" id="GCE13906.1"/>
    </source>
</evidence>
<evidence type="ECO:0000256" key="6">
    <source>
        <dbReference type="SAM" id="MobiDB-lite"/>
    </source>
</evidence>
<dbReference type="AlphaFoldDB" id="A0A402A4C5"/>
<gene>
    <name evidence="9" type="ORF">KTT_37650</name>
</gene>
<evidence type="ECO:0000259" key="8">
    <source>
        <dbReference type="PROSITE" id="PS00716"/>
    </source>
</evidence>
<dbReference type="Proteomes" id="UP000287352">
    <property type="component" value="Unassembled WGS sequence"/>
</dbReference>
<evidence type="ECO:0000256" key="2">
    <source>
        <dbReference type="ARBA" id="ARBA00023082"/>
    </source>
</evidence>
<protein>
    <recommendedName>
        <fullName evidence="5">RNA polymerase sigma factor</fullName>
    </recommendedName>
</protein>
<dbReference type="PRINTS" id="PR00046">
    <property type="entry name" value="SIGMA70FCT"/>
</dbReference>
<dbReference type="PROSITE" id="PS00715">
    <property type="entry name" value="SIGMA70_1"/>
    <property type="match status" value="1"/>
</dbReference>
<dbReference type="CDD" id="cd06171">
    <property type="entry name" value="Sigma70_r4"/>
    <property type="match status" value="1"/>
</dbReference>
<dbReference type="InterPro" id="IPR007627">
    <property type="entry name" value="RNA_pol_sigma70_r2"/>
</dbReference>
<evidence type="ECO:0000313" key="10">
    <source>
        <dbReference type="Proteomes" id="UP000287352"/>
    </source>
</evidence>
<dbReference type="PANTHER" id="PTHR30385:SF7">
    <property type="entry name" value="RNA POLYMERASE SIGMA FACTOR FLIA"/>
    <property type="match status" value="1"/>
</dbReference>
<dbReference type="Gene3D" id="1.20.140.160">
    <property type="match status" value="1"/>
</dbReference>
<feature type="compositionally biased region" description="Polar residues" evidence="6">
    <location>
        <begin position="269"/>
        <end position="279"/>
    </location>
</feature>
<keyword evidence="1 5" id="KW-0805">Transcription regulation</keyword>
<dbReference type="EMBL" id="BIFR01000001">
    <property type="protein sequence ID" value="GCE13906.1"/>
    <property type="molecule type" value="Genomic_DNA"/>
</dbReference>
<name>A0A402A4C5_9CHLR</name>
<dbReference type="Pfam" id="PF04539">
    <property type="entry name" value="Sigma70_r3"/>
    <property type="match status" value="1"/>
</dbReference>
<dbReference type="PANTHER" id="PTHR30385">
    <property type="entry name" value="SIGMA FACTOR F FLAGELLAR"/>
    <property type="match status" value="1"/>
</dbReference>
<dbReference type="SUPFAM" id="SSF88659">
    <property type="entry name" value="Sigma3 and sigma4 domains of RNA polymerase sigma factors"/>
    <property type="match status" value="2"/>
</dbReference>
<dbReference type="SUPFAM" id="SSF88946">
    <property type="entry name" value="Sigma2 domain of RNA polymerase sigma factors"/>
    <property type="match status" value="1"/>
</dbReference>
<dbReference type="GO" id="GO:0006352">
    <property type="term" value="P:DNA-templated transcription initiation"/>
    <property type="evidence" value="ECO:0007669"/>
    <property type="project" value="InterPro"/>
</dbReference>
<dbReference type="InterPro" id="IPR014284">
    <property type="entry name" value="RNA_pol_sigma-70_dom"/>
</dbReference>
<dbReference type="NCBIfam" id="TIGR02937">
    <property type="entry name" value="sigma70-ECF"/>
    <property type="match status" value="1"/>
</dbReference>
<comment type="function">
    <text evidence="5">Sigma factors are initiation factors that promote the attachment of RNA polymerase to specific initiation sites and are then released.</text>
</comment>
<dbReference type="InterPro" id="IPR012845">
    <property type="entry name" value="RNA_pol_sigma_FliA_WhiG"/>
</dbReference>
<dbReference type="InterPro" id="IPR013324">
    <property type="entry name" value="RNA_pol_sigma_r3/r4-like"/>
</dbReference>
<dbReference type="InterPro" id="IPR007630">
    <property type="entry name" value="RNA_pol_sigma70_r4"/>
</dbReference>
<dbReference type="GO" id="GO:0016987">
    <property type="term" value="F:sigma factor activity"/>
    <property type="evidence" value="ECO:0007669"/>
    <property type="project" value="UniProtKB-KW"/>
</dbReference>
<dbReference type="GO" id="GO:0003677">
    <property type="term" value="F:DNA binding"/>
    <property type="evidence" value="ECO:0007669"/>
    <property type="project" value="UniProtKB-KW"/>
</dbReference>
<dbReference type="InterPro" id="IPR000943">
    <property type="entry name" value="RNA_pol_sigma70"/>
</dbReference>
<comment type="similarity">
    <text evidence="5">Belongs to the sigma-70 factor family.</text>
</comment>
<dbReference type="InterPro" id="IPR013325">
    <property type="entry name" value="RNA_pol_sigma_r2"/>
</dbReference>
<proteinExistence type="inferred from homology"/>
<dbReference type="Pfam" id="PF04542">
    <property type="entry name" value="Sigma70_r2"/>
    <property type="match status" value="1"/>
</dbReference>
<organism evidence="9 10">
    <name type="scientific">Tengunoibacter tsumagoiensis</name>
    <dbReference type="NCBI Taxonomy" id="2014871"/>
    <lineage>
        <taxon>Bacteria</taxon>
        <taxon>Bacillati</taxon>
        <taxon>Chloroflexota</taxon>
        <taxon>Ktedonobacteria</taxon>
        <taxon>Ktedonobacterales</taxon>
        <taxon>Dictyobacteraceae</taxon>
        <taxon>Tengunoibacter</taxon>
    </lineage>
</organism>
<accession>A0A402A4C5</accession>
<dbReference type="PROSITE" id="PS00716">
    <property type="entry name" value="SIGMA70_2"/>
    <property type="match status" value="1"/>
</dbReference>
<dbReference type="NCBIfam" id="NF005413">
    <property type="entry name" value="PRK06986.1"/>
    <property type="match status" value="1"/>
</dbReference>
<feature type="domain" description="RNA polymerase sigma-70" evidence="7">
    <location>
        <begin position="55"/>
        <end position="68"/>
    </location>
</feature>
<keyword evidence="4 5" id="KW-0804">Transcription</keyword>
<keyword evidence="10" id="KW-1185">Reference proteome</keyword>